<dbReference type="Proteomes" id="UP001596388">
    <property type="component" value="Unassembled WGS sequence"/>
</dbReference>
<gene>
    <name evidence="2" type="ORF">ACFQKD_00860</name>
</gene>
<reference evidence="2 3" key="1">
    <citation type="journal article" date="2019" name="Int. J. Syst. Evol. Microbiol.">
        <title>The Global Catalogue of Microorganisms (GCM) 10K type strain sequencing project: providing services to taxonomists for standard genome sequencing and annotation.</title>
        <authorList>
            <consortium name="The Broad Institute Genomics Platform"/>
            <consortium name="The Broad Institute Genome Sequencing Center for Infectious Disease"/>
            <person name="Wu L."/>
            <person name="Ma J."/>
        </authorList>
    </citation>
    <scope>NUCLEOTIDE SEQUENCE [LARGE SCALE GENOMIC DNA]</scope>
    <source>
        <strain evidence="2 3">DT55</strain>
    </source>
</reference>
<evidence type="ECO:0000259" key="1">
    <source>
        <dbReference type="PROSITE" id="PS51677"/>
    </source>
</evidence>
<dbReference type="InterPro" id="IPR011330">
    <property type="entry name" value="Glyco_hydro/deAcase_b/a-brl"/>
</dbReference>
<dbReference type="RefSeq" id="WP_276239827.1">
    <property type="nucleotide sequence ID" value="NZ_CP119991.1"/>
</dbReference>
<protein>
    <submittedName>
        <fullName evidence="2">Polysaccharide deacetylase family protein</fullName>
    </submittedName>
</protein>
<dbReference type="PROSITE" id="PS51677">
    <property type="entry name" value="NODB"/>
    <property type="match status" value="1"/>
</dbReference>
<feature type="domain" description="NodB homology" evidence="1">
    <location>
        <begin position="106"/>
        <end position="311"/>
    </location>
</feature>
<evidence type="ECO:0000313" key="3">
    <source>
        <dbReference type="Proteomes" id="UP001596388"/>
    </source>
</evidence>
<keyword evidence="3" id="KW-1185">Reference proteome</keyword>
<dbReference type="InterPro" id="IPR002509">
    <property type="entry name" value="NODB_dom"/>
</dbReference>
<dbReference type="Pfam" id="PF01522">
    <property type="entry name" value="Polysacc_deac_1"/>
    <property type="match status" value="1"/>
</dbReference>
<name>A0ABD5WU67_9EURY</name>
<dbReference type="AlphaFoldDB" id="A0ABD5WU67"/>
<sequence length="387" mass="42746">MVGDLARTESVAPSLCWRPECVPGRSWTTATRRRTRRVALVGTRYRTLCSRVASAVGVVGRSKVRRMIPITNQTHQNLGFVAAMHHITANALSFDLEHWHTATLLRDAVADPVDHLVDSTNIVLEHLDNHDVTATFFVVGEVAREYPDLIAEVAAAGHEIGSHGHSHRPLFDLSPGVFERELRDSREAIVDACGVSPTGFRAPNFSVTQETAWAFDVLRESAYEYDSSVFPMKTPMYGVHGAPRRPYTVDPADPFAADAADDRDVAPDDLVELPLSVLGSTLRFPIAGGFYARVTPRQILQHAIARLERTGIPANLYFHPWEFNPAVRTDEPPLLARLISFTGIDRLGDTLDAMLERFQFGPVRDLCGGAFDADPDSLSDSPNNIWT</sequence>
<dbReference type="InterPro" id="IPR045235">
    <property type="entry name" value="PuuE_HpPgdA-like"/>
</dbReference>
<accession>A0ABD5WU67</accession>
<dbReference type="PANTHER" id="PTHR47561">
    <property type="entry name" value="POLYSACCHARIDE DEACETYLASE FAMILY PROTEIN (AFU_ORTHOLOGUE AFUA_6G05030)"/>
    <property type="match status" value="1"/>
</dbReference>
<proteinExistence type="predicted"/>
<dbReference type="GeneID" id="79271820"/>
<dbReference type="Gene3D" id="3.20.20.370">
    <property type="entry name" value="Glycoside hydrolase/deacetylase"/>
    <property type="match status" value="1"/>
</dbReference>
<comment type="caution">
    <text evidence="2">The sequence shown here is derived from an EMBL/GenBank/DDBJ whole genome shotgun (WGS) entry which is preliminary data.</text>
</comment>
<dbReference type="Pfam" id="PF11959">
    <property type="entry name" value="DUF3473"/>
    <property type="match status" value="1"/>
</dbReference>
<dbReference type="CDD" id="cd10941">
    <property type="entry name" value="CE4_PuuE_HpPgdA_like_2"/>
    <property type="match status" value="1"/>
</dbReference>
<evidence type="ECO:0000313" key="2">
    <source>
        <dbReference type="EMBL" id="MFC7095842.1"/>
    </source>
</evidence>
<dbReference type="InterPro" id="IPR022560">
    <property type="entry name" value="DUF3473"/>
</dbReference>
<dbReference type="SUPFAM" id="SSF88713">
    <property type="entry name" value="Glycoside hydrolase/deacetylase"/>
    <property type="match status" value="1"/>
</dbReference>
<dbReference type="PANTHER" id="PTHR47561:SF1">
    <property type="entry name" value="POLYSACCHARIDE DEACETYLASE FAMILY PROTEIN (AFU_ORTHOLOGUE AFUA_6G05030)"/>
    <property type="match status" value="1"/>
</dbReference>
<organism evidence="2 3">
    <name type="scientific">Halobaculum marinum</name>
    <dbReference type="NCBI Taxonomy" id="3031996"/>
    <lineage>
        <taxon>Archaea</taxon>
        <taxon>Methanobacteriati</taxon>
        <taxon>Methanobacteriota</taxon>
        <taxon>Stenosarchaea group</taxon>
        <taxon>Halobacteria</taxon>
        <taxon>Halobacteriales</taxon>
        <taxon>Haloferacaceae</taxon>
        <taxon>Halobaculum</taxon>
    </lineage>
</organism>
<dbReference type="EMBL" id="JBHTAG010000001">
    <property type="protein sequence ID" value="MFC7095842.1"/>
    <property type="molecule type" value="Genomic_DNA"/>
</dbReference>